<name>A0A061R751_9CHLO</name>
<protein>
    <submittedName>
        <fullName evidence="1">Uncharacterized protein</fullName>
    </submittedName>
</protein>
<dbReference type="AlphaFoldDB" id="A0A061R751"/>
<dbReference type="EMBL" id="GBEZ01020311">
    <property type="protein sequence ID" value="JAC66351.1"/>
    <property type="molecule type" value="Transcribed_RNA"/>
</dbReference>
<reference evidence="1" key="1">
    <citation type="submission" date="2014-05" db="EMBL/GenBank/DDBJ databases">
        <title>The transcriptome of the halophilic microalga Tetraselmis sp. GSL018 isolated from the Great Salt Lake, Utah.</title>
        <authorList>
            <person name="Jinkerson R.E."/>
            <person name="D'Adamo S."/>
            <person name="Posewitz M.C."/>
        </authorList>
    </citation>
    <scope>NUCLEOTIDE SEQUENCE</scope>
    <source>
        <strain evidence="1">GSL018</strain>
    </source>
</reference>
<evidence type="ECO:0000313" key="1">
    <source>
        <dbReference type="EMBL" id="JAC66351.1"/>
    </source>
</evidence>
<proteinExistence type="predicted"/>
<organism evidence="1">
    <name type="scientific">Tetraselmis sp. GSL018</name>
    <dbReference type="NCBI Taxonomy" id="582737"/>
    <lineage>
        <taxon>Eukaryota</taxon>
        <taxon>Viridiplantae</taxon>
        <taxon>Chlorophyta</taxon>
        <taxon>core chlorophytes</taxon>
        <taxon>Chlorodendrophyceae</taxon>
        <taxon>Chlorodendrales</taxon>
        <taxon>Chlorodendraceae</taxon>
        <taxon>Tetraselmis</taxon>
    </lineage>
</organism>
<gene>
    <name evidence="1" type="ORF">TSPGSL018_13913</name>
</gene>
<accession>A0A061R751</accession>
<sequence length="43" mass="4416">MSSTEGAYISCWGSAGGKLLAKASAISLPSLHCAYVDKWNPSG</sequence>
<feature type="non-terminal residue" evidence="1">
    <location>
        <position position="43"/>
    </location>
</feature>